<proteinExistence type="predicted"/>
<protein>
    <submittedName>
        <fullName evidence="1">Uncharacterized protein</fullName>
    </submittedName>
</protein>
<dbReference type="RefSeq" id="WP_140997049.1">
    <property type="nucleotide sequence ID" value="NZ_VDCZ01000003.1"/>
</dbReference>
<dbReference type="OrthoDB" id="1488184at2"/>
<reference evidence="2" key="1">
    <citation type="submission" date="2019-05" db="EMBL/GenBank/DDBJ databases">
        <title>Flavobacterium profundi sp. nov., isolated from a deep-sea seamount.</title>
        <authorList>
            <person name="Zhang D.-C."/>
        </authorList>
    </citation>
    <scope>NUCLEOTIDE SEQUENCE [LARGE SCALE GENOMIC DNA]</scope>
    <source>
        <strain evidence="2">TP390</strain>
    </source>
</reference>
<keyword evidence="2" id="KW-1185">Reference proteome</keyword>
<dbReference type="InterPro" id="IPR045538">
    <property type="entry name" value="CIS_TMP"/>
</dbReference>
<dbReference type="Pfam" id="PF19268">
    <property type="entry name" value="CIS_TMP"/>
    <property type="match status" value="1"/>
</dbReference>
<dbReference type="AlphaFoldDB" id="A0A6I4IFY2"/>
<evidence type="ECO:0000313" key="1">
    <source>
        <dbReference type="EMBL" id="MVO08653.1"/>
    </source>
</evidence>
<sequence>MALVQVFPTKNAGIVILNNYIQMLFKRLQLTIEDQFVTPTAQEKAVFCLQYLATGLTDTEEIFLPLNKILCGLPLTTPLHNTAITLTDTEQQLMESLLQAVIGHWPAIGSTSIEGFRGNWLVRDGKLQENEECWELTVEKRAYDLLLNQSPFSFSILKFPWMPKPLHVTWSY</sequence>
<evidence type="ECO:0000313" key="2">
    <source>
        <dbReference type="Proteomes" id="UP000431264"/>
    </source>
</evidence>
<dbReference type="Proteomes" id="UP000431264">
    <property type="component" value="Unassembled WGS sequence"/>
</dbReference>
<dbReference type="EMBL" id="WQLW01000003">
    <property type="protein sequence ID" value="MVO08653.1"/>
    <property type="molecule type" value="Genomic_DNA"/>
</dbReference>
<gene>
    <name evidence="1" type="ORF">GOQ30_05680</name>
</gene>
<name>A0A6I4IFY2_9FLAO</name>
<accession>A0A6I4IFY2</accession>
<comment type="caution">
    <text evidence="1">The sequence shown here is derived from an EMBL/GenBank/DDBJ whole genome shotgun (WGS) entry which is preliminary data.</text>
</comment>
<organism evidence="1 2">
    <name type="scientific">Flavobacterium profundi</name>
    <dbReference type="NCBI Taxonomy" id="1774945"/>
    <lineage>
        <taxon>Bacteria</taxon>
        <taxon>Pseudomonadati</taxon>
        <taxon>Bacteroidota</taxon>
        <taxon>Flavobacteriia</taxon>
        <taxon>Flavobacteriales</taxon>
        <taxon>Flavobacteriaceae</taxon>
        <taxon>Flavobacterium</taxon>
    </lineage>
</organism>